<evidence type="ECO:0000259" key="6">
    <source>
        <dbReference type="PROSITE" id="PS50225"/>
    </source>
</evidence>
<dbReference type="SUPFAM" id="SSF48403">
    <property type="entry name" value="Ankyrin repeat"/>
    <property type="match status" value="1"/>
</dbReference>
<dbReference type="SMART" id="SM00248">
    <property type="entry name" value="ANK"/>
    <property type="match status" value="3"/>
</dbReference>
<dbReference type="InterPro" id="IPR002110">
    <property type="entry name" value="Ankyrin_rpt"/>
</dbReference>
<dbReference type="EMBL" id="JAFBMS010000009">
    <property type="protein sequence ID" value="KAG9349345.1"/>
    <property type="molecule type" value="Genomic_DNA"/>
</dbReference>
<comment type="similarity">
    <text evidence="2">Belongs to the ankyrin SOCS box (ASB) family.</text>
</comment>
<evidence type="ECO:0000256" key="5">
    <source>
        <dbReference type="PROSITE-ProRule" id="PRU00023"/>
    </source>
</evidence>
<evidence type="ECO:0000313" key="8">
    <source>
        <dbReference type="Proteomes" id="UP000824540"/>
    </source>
</evidence>
<dbReference type="SUPFAM" id="SSF158235">
    <property type="entry name" value="SOCS box-like"/>
    <property type="match status" value="1"/>
</dbReference>
<dbReference type="OrthoDB" id="3246549at2759"/>
<evidence type="ECO:0000256" key="3">
    <source>
        <dbReference type="ARBA" id="ARBA00022737"/>
    </source>
</evidence>
<dbReference type="AlphaFoldDB" id="A0A8T2P9Y1"/>
<dbReference type="Gene3D" id="1.10.750.20">
    <property type="entry name" value="SOCS box"/>
    <property type="match status" value="1"/>
</dbReference>
<dbReference type="Pfam" id="PF07525">
    <property type="entry name" value="SOCS_box"/>
    <property type="match status" value="1"/>
</dbReference>
<comment type="pathway">
    <text evidence="1">Protein modification; protein ubiquitination.</text>
</comment>
<protein>
    <recommendedName>
        <fullName evidence="6">SOCS box domain-containing protein</fullName>
    </recommendedName>
</protein>
<dbReference type="FunFam" id="1.10.750.20:FF:000001">
    <property type="entry name" value="Ankyrin repeat and SOCS box containing 1"/>
    <property type="match status" value="1"/>
</dbReference>
<dbReference type="Gene3D" id="1.25.40.20">
    <property type="entry name" value="Ankyrin repeat-containing domain"/>
    <property type="match status" value="2"/>
</dbReference>
<accession>A0A8T2P9Y1</accession>
<evidence type="ECO:0000256" key="4">
    <source>
        <dbReference type="ARBA" id="ARBA00023043"/>
    </source>
</evidence>
<dbReference type="SMART" id="SM00969">
    <property type="entry name" value="SOCS_box"/>
    <property type="match status" value="1"/>
</dbReference>
<comment type="caution">
    <text evidence="7">The sequence shown here is derived from an EMBL/GenBank/DDBJ whole genome shotgun (WGS) entry which is preliminary data.</text>
</comment>
<feature type="repeat" description="ANK" evidence="5">
    <location>
        <begin position="76"/>
        <end position="108"/>
    </location>
</feature>
<dbReference type="PROSITE" id="PS50225">
    <property type="entry name" value="SOCS"/>
    <property type="match status" value="1"/>
</dbReference>
<dbReference type="PANTHER" id="PTHR24136:SF17">
    <property type="entry name" value="ANKYRIN REPEAT AND SOCS BOX PROTEIN 9"/>
    <property type="match status" value="1"/>
</dbReference>
<name>A0A8T2P9Y1_9TELE</name>
<evidence type="ECO:0000256" key="2">
    <source>
        <dbReference type="ARBA" id="ARBA00005949"/>
    </source>
</evidence>
<dbReference type="PROSITE" id="PS50297">
    <property type="entry name" value="ANK_REP_REGION"/>
    <property type="match status" value="3"/>
</dbReference>
<dbReference type="CDD" id="cd03716">
    <property type="entry name" value="SOCS_ASB_like"/>
    <property type="match status" value="1"/>
</dbReference>
<organism evidence="7 8">
    <name type="scientific">Albula glossodonta</name>
    <name type="common">roundjaw bonefish</name>
    <dbReference type="NCBI Taxonomy" id="121402"/>
    <lineage>
        <taxon>Eukaryota</taxon>
        <taxon>Metazoa</taxon>
        <taxon>Chordata</taxon>
        <taxon>Craniata</taxon>
        <taxon>Vertebrata</taxon>
        <taxon>Euteleostomi</taxon>
        <taxon>Actinopterygii</taxon>
        <taxon>Neopterygii</taxon>
        <taxon>Teleostei</taxon>
        <taxon>Albuliformes</taxon>
        <taxon>Albulidae</taxon>
        <taxon>Albula</taxon>
    </lineage>
</organism>
<keyword evidence="4 5" id="KW-0040">ANK repeat</keyword>
<dbReference type="Pfam" id="PF12796">
    <property type="entry name" value="Ank_2"/>
    <property type="match status" value="1"/>
</dbReference>
<dbReference type="GO" id="GO:0016567">
    <property type="term" value="P:protein ubiquitination"/>
    <property type="evidence" value="ECO:0007669"/>
    <property type="project" value="TreeGrafter"/>
</dbReference>
<reference evidence="7" key="1">
    <citation type="thesis" date="2021" institute="BYU ScholarsArchive" country="Provo, UT, USA">
        <title>Applications of and Algorithms for Genome Assembly and Genomic Analyses with an Emphasis on Marine Teleosts.</title>
        <authorList>
            <person name="Pickett B.D."/>
        </authorList>
    </citation>
    <scope>NUCLEOTIDE SEQUENCE</scope>
    <source>
        <strain evidence="7">HI-2016</strain>
    </source>
</reference>
<keyword evidence="8" id="KW-1185">Reference proteome</keyword>
<feature type="repeat" description="ANK" evidence="5">
    <location>
        <begin position="43"/>
        <end position="75"/>
    </location>
</feature>
<dbReference type="SMART" id="SM00253">
    <property type="entry name" value="SOCS"/>
    <property type="match status" value="1"/>
</dbReference>
<dbReference type="Proteomes" id="UP000824540">
    <property type="component" value="Unassembled WGS sequence"/>
</dbReference>
<keyword evidence="3" id="KW-0677">Repeat</keyword>
<dbReference type="InterPro" id="IPR036770">
    <property type="entry name" value="Ankyrin_rpt-contain_sf"/>
</dbReference>
<sequence>MWNQVNSPTVDRDTPLSHACARGHLNCVTLLLQHGATPHGTTDYTSPIHQAAAKGHTKCLEALVQQGADVNFHCKGGDSPLHVGARLGQPELVAMLLDHGANSSARDTAGNCPRDVTPPNSATETLLNQRGASCLSQLCRLAVRRELGWARLSDINTLPLPKELKQYLLYQSD</sequence>
<dbReference type="GO" id="GO:0045732">
    <property type="term" value="P:positive regulation of protein catabolic process"/>
    <property type="evidence" value="ECO:0007669"/>
    <property type="project" value="TreeGrafter"/>
</dbReference>
<dbReference type="GO" id="GO:0035556">
    <property type="term" value="P:intracellular signal transduction"/>
    <property type="evidence" value="ECO:0007669"/>
    <property type="project" value="InterPro"/>
</dbReference>
<feature type="domain" description="SOCS box" evidence="6">
    <location>
        <begin position="127"/>
        <end position="173"/>
    </location>
</feature>
<feature type="repeat" description="ANK" evidence="5">
    <location>
        <begin position="11"/>
        <end position="43"/>
    </location>
</feature>
<dbReference type="Pfam" id="PF00023">
    <property type="entry name" value="Ank"/>
    <property type="match status" value="1"/>
</dbReference>
<dbReference type="InterPro" id="IPR051573">
    <property type="entry name" value="Ankyrin-SOCS_box_domain"/>
</dbReference>
<evidence type="ECO:0000313" key="7">
    <source>
        <dbReference type="EMBL" id="KAG9349345.1"/>
    </source>
</evidence>
<dbReference type="InterPro" id="IPR001496">
    <property type="entry name" value="SOCS_box"/>
</dbReference>
<proteinExistence type="inferred from homology"/>
<dbReference type="PROSITE" id="PS50088">
    <property type="entry name" value="ANK_REPEAT"/>
    <property type="match status" value="3"/>
</dbReference>
<gene>
    <name evidence="7" type="ORF">JZ751_027788</name>
</gene>
<evidence type="ECO:0000256" key="1">
    <source>
        <dbReference type="ARBA" id="ARBA00004906"/>
    </source>
</evidence>
<dbReference type="PANTHER" id="PTHR24136">
    <property type="entry name" value="SOWAH (DROSOPHILA) HOMOLOG"/>
    <property type="match status" value="1"/>
</dbReference>
<dbReference type="InterPro" id="IPR036036">
    <property type="entry name" value="SOCS_box-like_dom_sf"/>
</dbReference>